<accession>A0ABM9PZF8</accession>
<dbReference type="Proteomes" id="UP000006878">
    <property type="component" value="Chromosome"/>
</dbReference>
<sequence>MNTDAEHIRFLVRLCEIDTGDGLRAMDSGAASHLPL</sequence>
<name>A0ABM9PZF8_GLUAR</name>
<keyword evidence="2" id="KW-1185">Reference proteome</keyword>
<reference evidence="2" key="1">
    <citation type="journal article" date="2010" name="PLoS ONE">
        <title>The Arthrobacter arilaitensis Re117 genome sequence reveals its genetic adaptation to the surface of cheese.</title>
        <authorList>
            <person name="Monnet C."/>
            <person name="Loux V."/>
            <person name="Gibrat J.F."/>
            <person name="Spinnler E."/>
            <person name="Barbe V."/>
            <person name="Vacherie B."/>
            <person name="Gavory F."/>
            <person name="Gourbeyre E."/>
            <person name="Siguier P."/>
            <person name="Chandler M."/>
            <person name="Elleuch R."/>
            <person name="Irlinger F."/>
            <person name="Vallaeys T."/>
        </authorList>
    </citation>
    <scope>NUCLEOTIDE SEQUENCE</scope>
    <source>
        <strain evidence="2">DSM 16368 / CIP 108037 / IAM 15318 / JCM 13566 / Re117</strain>
    </source>
</reference>
<proteinExistence type="predicted"/>
<reference evidence="2" key="2">
    <citation type="submission" date="2010-07" db="EMBL/GenBank/DDBJ databases">
        <title>Complete genome sequence of Arthrobacter arilaitensis (strain DSM 16368 / CIP 108037 / JCM 13566 / Re117).</title>
        <authorList>
            <person name="Genoscope."/>
        </authorList>
    </citation>
    <scope>NUCLEOTIDE SEQUENCE [LARGE SCALE GENOMIC DNA]</scope>
    <source>
        <strain evidence="2">DSM 16368 / CIP 108037 / IAM 15318 / JCM 13566 / Re117</strain>
    </source>
</reference>
<dbReference type="EMBL" id="FQ311875">
    <property type="protein sequence ID" value="CBT76706.1"/>
    <property type="molecule type" value="Genomic_DNA"/>
</dbReference>
<evidence type="ECO:0000313" key="1">
    <source>
        <dbReference type="EMBL" id="CBT76706.1"/>
    </source>
</evidence>
<organism evidence="1 2">
    <name type="scientific">Glutamicibacter arilaitensis (strain DSM 16368 / CIP 108037 / IAM 15318 / JCM 13566 / NCIMB 14258 / Re117)</name>
    <name type="common">Arthrobacter arilaitensis</name>
    <dbReference type="NCBI Taxonomy" id="861360"/>
    <lineage>
        <taxon>Bacteria</taxon>
        <taxon>Bacillati</taxon>
        <taxon>Actinomycetota</taxon>
        <taxon>Actinomycetes</taxon>
        <taxon>Micrococcales</taxon>
        <taxon>Micrococcaceae</taxon>
        <taxon>Glutamicibacter</taxon>
    </lineage>
</organism>
<protein>
    <submittedName>
        <fullName evidence="1">Uncharacterized protein</fullName>
    </submittedName>
</protein>
<evidence type="ECO:0000313" key="2">
    <source>
        <dbReference type="Proteomes" id="UP000006878"/>
    </source>
</evidence>
<gene>
    <name evidence="1" type="ordered locus">AARI_24890</name>
</gene>